<keyword evidence="2" id="KW-1185">Reference proteome</keyword>
<gene>
    <name evidence="1" type="ORF">J2S05_003103</name>
</gene>
<proteinExistence type="predicted"/>
<sequence length="75" mass="8619">MKLFMNLVKVPEAKTDLKAFYSYHESPSLKELSCTLSTEQFDLLSESTNLDTVQRGFDNLNEKKAFKSGNIICYF</sequence>
<dbReference type="Proteomes" id="UP001225034">
    <property type="component" value="Unassembled WGS sequence"/>
</dbReference>
<organism evidence="1 2">
    <name type="scientific">Alkalicoccobacillus murimartini</name>
    <dbReference type="NCBI Taxonomy" id="171685"/>
    <lineage>
        <taxon>Bacteria</taxon>
        <taxon>Bacillati</taxon>
        <taxon>Bacillota</taxon>
        <taxon>Bacilli</taxon>
        <taxon>Bacillales</taxon>
        <taxon>Bacillaceae</taxon>
        <taxon>Alkalicoccobacillus</taxon>
    </lineage>
</organism>
<evidence type="ECO:0000313" key="2">
    <source>
        <dbReference type="Proteomes" id="UP001225034"/>
    </source>
</evidence>
<name>A0ABT9YKB2_9BACI</name>
<accession>A0ABT9YKB2</accession>
<dbReference type="RefSeq" id="WP_306984268.1">
    <property type="nucleotide sequence ID" value="NZ_JAUSUA010000005.1"/>
</dbReference>
<comment type="caution">
    <text evidence="1">The sequence shown here is derived from an EMBL/GenBank/DDBJ whole genome shotgun (WGS) entry which is preliminary data.</text>
</comment>
<reference evidence="1 2" key="1">
    <citation type="submission" date="2023-07" db="EMBL/GenBank/DDBJ databases">
        <title>Genomic Encyclopedia of Type Strains, Phase IV (KMG-IV): sequencing the most valuable type-strain genomes for metagenomic binning, comparative biology and taxonomic classification.</title>
        <authorList>
            <person name="Goeker M."/>
        </authorList>
    </citation>
    <scope>NUCLEOTIDE SEQUENCE [LARGE SCALE GENOMIC DNA]</scope>
    <source>
        <strain evidence="1 2">DSM 19154</strain>
    </source>
</reference>
<evidence type="ECO:0000313" key="1">
    <source>
        <dbReference type="EMBL" id="MDQ0208292.1"/>
    </source>
</evidence>
<protein>
    <submittedName>
        <fullName evidence="1">Uncharacterized protein</fullName>
    </submittedName>
</protein>
<dbReference type="EMBL" id="JAUSUA010000005">
    <property type="protein sequence ID" value="MDQ0208292.1"/>
    <property type="molecule type" value="Genomic_DNA"/>
</dbReference>